<dbReference type="PRINTS" id="PR00507">
    <property type="entry name" value="N12N6MTFRASE"/>
</dbReference>
<dbReference type="InterPro" id="IPR002052">
    <property type="entry name" value="DNA_methylase_N6_adenine_CS"/>
</dbReference>
<evidence type="ECO:0000313" key="11">
    <source>
        <dbReference type="EMBL" id="EEG33820.1"/>
    </source>
</evidence>
<accession>C0EMB2</accession>
<dbReference type="GO" id="GO:0032259">
    <property type="term" value="P:methylation"/>
    <property type="evidence" value="ECO:0007669"/>
    <property type="project" value="UniProtKB-KW"/>
</dbReference>
<evidence type="ECO:0000256" key="5">
    <source>
        <dbReference type="ARBA" id="ARBA00022691"/>
    </source>
</evidence>
<evidence type="ECO:0000256" key="6">
    <source>
        <dbReference type="ARBA" id="ARBA00022747"/>
    </source>
</evidence>
<evidence type="ECO:0000256" key="8">
    <source>
        <dbReference type="SAM" id="Coils"/>
    </source>
</evidence>
<gene>
    <name evidence="11" type="primary">hsdM</name>
    <name evidence="11" type="ORF">NEIFLAOT_01083</name>
</gene>
<dbReference type="NCBIfam" id="TIGR00497">
    <property type="entry name" value="hsdM"/>
    <property type="match status" value="1"/>
</dbReference>
<comment type="catalytic activity">
    <reaction evidence="7">
        <text>a 2'-deoxyadenosine in DNA + S-adenosyl-L-methionine = an N(6)-methyl-2'-deoxyadenosine in DNA + S-adenosyl-L-homocysteine + H(+)</text>
        <dbReference type="Rhea" id="RHEA:15197"/>
        <dbReference type="Rhea" id="RHEA-COMP:12418"/>
        <dbReference type="Rhea" id="RHEA-COMP:12419"/>
        <dbReference type="ChEBI" id="CHEBI:15378"/>
        <dbReference type="ChEBI" id="CHEBI:57856"/>
        <dbReference type="ChEBI" id="CHEBI:59789"/>
        <dbReference type="ChEBI" id="CHEBI:90615"/>
        <dbReference type="ChEBI" id="CHEBI:90616"/>
        <dbReference type="EC" id="2.1.1.72"/>
    </reaction>
</comment>
<keyword evidence="3 11" id="KW-0489">Methyltransferase</keyword>
<dbReference type="Pfam" id="PF02384">
    <property type="entry name" value="N6_Mtase"/>
    <property type="match status" value="1"/>
</dbReference>
<dbReference type="REBASE" id="32189">
    <property type="entry name" value="M.NflHORF1083P"/>
</dbReference>
<dbReference type="EC" id="2.1.1.72" evidence="2"/>
<dbReference type="InterPro" id="IPR038333">
    <property type="entry name" value="T1MK-like_N_sf"/>
</dbReference>
<comment type="caution">
    <text evidence="11">The sequence shown here is derived from an EMBL/GenBank/DDBJ whole genome shotgun (WGS) entry which is preliminary data.</text>
</comment>
<name>C0EMB2_NEIFL</name>
<dbReference type="SUPFAM" id="SSF53335">
    <property type="entry name" value="S-adenosyl-L-methionine-dependent methyltransferases"/>
    <property type="match status" value="1"/>
</dbReference>
<dbReference type="GO" id="GO:0003677">
    <property type="term" value="F:DNA binding"/>
    <property type="evidence" value="ECO:0007669"/>
    <property type="project" value="InterPro"/>
</dbReference>
<proteinExistence type="inferred from homology"/>
<keyword evidence="12" id="KW-1185">Reference proteome</keyword>
<keyword evidence="5" id="KW-0949">S-adenosyl-L-methionine</keyword>
<evidence type="ECO:0000256" key="4">
    <source>
        <dbReference type="ARBA" id="ARBA00022679"/>
    </source>
</evidence>
<protein>
    <recommendedName>
        <fullName evidence="2">site-specific DNA-methyltransferase (adenine-specific)</fullName>
        <ecNumber evidence="2">2.1.1.72</ecNumber>
    </recommendedName>
</protein>
<feature type="coiled-coil region" evidence="8">
    <location>
        <begin position="667"/>
        <end position="694"/>
    </location>
</feature>
<sequence>MNKQQLAAKIWQSANKMRSKIEANEYKDYILGFIFYKFLSDKLEKFALEQGLEKSNFADELTESNGELVNHVKRNLGYFISYEHLFSTWLAQGSDFNIAHVRTAMSAFSRNIADNYTAVFDGIFKTLESGLSKLGDTAVSQTNAVKDLFVLIADIPMDGKQGYDVLGFIYEYLISMFAANAGKKAGEFYTPHEVSLLMSEIIADHLKDREEISIYDPTSGSGSLLINIGHSVAKHLKSADSIKYYAQELKENTYNLTRMNLVMRGILPSNIFTRNADTLEDDWPLEGEPLYLDAVVSNPPYSQPWNPKDKEGDIRYKRFGVAPQAKADFAFLLHDLFHLKPDGIMTIVLPHGVLFRGGEEEKIRKNLIEYNHIDAIIGLPANIFFGTGIPTIIIVLRQERERNDVLMIDASKHFIKVGKNNHLQASDIKRIVDCVTHRRELPKFSRIVPKAEIVANGYNLNIPRYVDSAEPVEQWDIFATMHGGIPKAELAQFTDYWAAFDGLQTALFTDNGTPYVQPKTDNLKAAMQSHAGVLNYQAQFAQNFADFTASLETLLIGPMETLNISQTQQQLAELIRKKVQAMPLLDFYTAYQKLDDLWRADVAGIAADLEMIQTEGKQAIKQVDPFMVLKKDSKTKKEAEVQDGWVGHILPFELVQAVKLPQELANLKAKETRLAEITAEMQSILENLSEEEKACPAVNEEGDGFINAEIPKALQQELESDGVEIAKKADLSKAIDKHIFAEESLGAKLQAAYKLLAEEKTLKAELKTLSAELHSKTKAAIEALDDAEALDLLRQKWFVPLNAAMCRLPENMLAQFSQKLTALCDKYADTYQHISGRKQESAAALAQMMDELTGSEFDLQGIAAWQAILKG</sequence>
<dbReference type="Proteomes" id="UP000004457">
    <property type="component" value="Unassembled WGS sequence"/>
</dbReference>
<keyword evidence="8" id="KW-0175">Coiled coil</keyword>
<dbReference type="RefSeq" id="WP_003680197.1">
    <property type="nucleotide sequence ID" value="NZ_ACEN01000028.1"/>
</dbReference>
<dbReference type="PANTHER" id="PTHR42933:SF1">
    <property type="entry name" value="SITE-SPECIFIC DNA-METHYLTRANSFERASE (ADENINE-SPECIFIC)"/>
    <property type="match status" value="1"/>
</dbReference>
<dbReference type="Pfam" id="PF12161">
    <property type="entry name" value="HsdM_N"/>
    <property type="match status" value="1"/>
</dbReference>
<keyword evidence="6" id="KW-0680">Restriction system</keyword>
<evidence type="ECO:0000256" key="2">
    <source>
        <dbReference type="ARBA" id="ARBA00011900"/>
    </source>
</evidence>
<dbReference type="InterPro" id="IPR029063">
    <property type="entry name" value="SAM-dependent_MTases_sf"/>
</dbReference>
<feature type="domain" description="N6 adenine-specific DNA methyltransferase N-terminal" evidence="10">
    <location>
        <begin position="6"/>
        <end position="126"/>
    </location>
</feature>
<evidence type="ECO:0000259" key="10">
    <source>
        <dbReference type="Pfam" id="PF12161"/>
    </source>
</evidence>
<evidence type="ECO:0000259" key="9">
    <source>
        <dbReference type="Pfam" id="PF02384"/>
    </source>
</evidence>
<dbReference type="GO" id="GO:0008170">
    <property type="term" value="F:N-methyltransferase activity"/>
    <property type="evidence" value="ECO:0007669"/>
    <property type="project" value="InterPro"/>
</dbReference>
<evidence type="ECO:0000256" key="7">
    <source>
        <dbReference type="ARBA" id="ARBA00047942"/>
    </source>
</evidence>
<evidence type="ECO:0000256" key="3">
    <source>
        <dbReference type="ARBA" id="ARBA00022603"/>
    </source>
</evidence>
<dbReference type="InterPro" id="IPR003356">
    <property type="entry name" value="DNA_methylase_A-5"/>
</dbReference>
<dbReference type="GeneID" id="49970897"/>
<evidence type="ECO:0000313" key="12">
    <source>
        <dbReference type="Proteomes" id="UP000004457"/>
    </source>
</evidence>
<dbReference type="EMBL" id="ACEN01000028">
    <property type="protein sequence ID" value="EEG33820.1"/>
    <property type="molecule type" value="Genomic_DNA"/>
</dbReference>
<dbReference type="InterPro" id="IPR051537">
    <property type="entry name" value="DNA_Adenine_Mtase"/>
</dbReference>
<comment type="similarity">
    <text evidence="1">Belongs to the N(4)/N(6)-methyltransferase family.</text>
</comment>
<dbReference type="GO" id="GO:0009007">
    <property type="term" value="F:site-specific DNA-methyltransferase (adenine-specific) activity"/>
    <property type="evidence" value="ECO:0007669"/>
    <property type="project" value="UniProtKB-EC"/>
</dbReference>
<dbReference type="eggNOG" id="COG0286">
    <property type="taxonomic scope" value="Bacteria"/>
</dbReference>
<organism evidence="11 12">
    <name type="scientific">Neisseria flavescens NRL30031/H210</name>
    <dbReference type="NCBI Taxonomy" id="546264"/>
    <lineage>
        <taxon>Bacteria</taxon>
        <taxon>Pseudomonadati</taxon>
        <taxon>Pseudomonadota</taxon>
        <taxon>Betaproteobacteria</taxon>
        <taxon>Neisseriales</taxon>
        <taxon>Neisseriaceae</taxon>
        <taxon>Neisseria</taxon>
    </lineage>
</organism>
<evidence type="ECO:0000256" key="1">
    <source>
        <dbReference type="ARBA" id="ARBA00006594"/>
    </source>
</evidence>
<feature type="domain" description="DNA methylase adenine-specific" evidence="9">
    <location>
        <begin position="163"/>
        <end position="470"/>
    </location>
</feature>
<dbReference type="Gene3D" id="1.20.1260.30">
    <property type="match status" value="1"/>
</dbReference>
<dbReference type="PROSITE" id="PS00092">
    <property type="entry name" value="N6_MTASE"/>
    <property type="match status" value="1"/>
</dbReference>
<reference evidence="11 12" key="1">
    <citation type="submission" date="2009-01" db="EMBL/GenBank/DDBJ databases">
        <authorList>
            <person name="Fulton L."/>
            <person name="Clifton S."/>
            <person name="Chinwalla A.T."/>
            <person name="Mitreva M."/>
            <person name="Sodergren E."/>
            <person name="Weinstock G."/>
            <person name="Clifton S."/>
            <person name="Dooling D.J."/>
            <person name="Fulton B."/>
            <person name="Minx P."/>
            <person name="Pepin K.H."/>
            <person name="Johnson M."/>
            <person name="Bhonagiri V."/>
            <person name="Nash W.E."/>
            <person name="Mardis E.R."/>
            <person name="Wilson R.K."/>
        </authorList>
    </citation>
    <scope>NUCLEOTIDE SEQUENCE [LARGE SCALE GENOMIC DNA]</scope>
    <source>
        <strain evidence="11 12">NRL30031/H210</strain>
    </source>
</reference>
<dbReference type="PANTHER" id="PTHR42933">
    <property type="entry name" value="SLR6095 PROTEIN"/>
    <property type="match status" value="1"/>
</dbReference>
<dbReference type="InterPro" id="IPR022749">
    <property type="entry name" value="D12N6_MeTrfase_N"/>
</dbReference>
<dbReference type="InterPro" id="IPR004546">
    <property type="entry name" value="Restrct_endonuc_T1M"/>
</dbReference>
<keyword evidence="4 11" id="KW-0808">Transferase</keyword>
<dbReference type="GO" id="GO:0009307">
    <property type="term" value="P:DNA restriction-modification system"/>
    <property type="evidence" value="ECO:0007669"/>
    <property type="project" value="UniProtKB-KW"/>
</dbReference>
<dbReference type="AlphaFoldDB" id="C0EMB2"/>
<dbReference type="Gene3D" id="3.40.50.150">
    <property type="entry name" value="Vaccinia Virus protein VP39"/>
    <property type="match status" value="1"/>
</dbReference>